<evidence type="ECO:0000256" key="1">
    <source>
        <dbReference type="ARBA" id="ARBA00001947"/>
    </source>
</evidence>
<dbReference type="GO" id="GO:0005886">
    <property type="term" value="C:plasma membrane"/>
    <property type="evidence" value="ECO:0007669"/>
    <property type="project" value="TreeGrafter"/>
</dbReference>
<reference evidence="11" key="1">
    <citation type="journal article" date="2020" name="Cell">
        <title>Large-Scale Comparative Analyses of Tick Genomes Elucidate Their Genetic Diversity and Vector Capacities.</title>
        <authorList>
            <consortium name="Tick Genome and Microbiome Consortium (TIGMIC)"/>
            <person name="Jia N."/>
            <person name="Wang J."/>
            <person name="Shi W."/>
            <person name="Du L."/>
            <person name="Sun Y."/>
            <person name="Zhan W."/>
            <person name="Jiang J.F."/>
            <person name="Wang Q."/>
            <person name="Zhang B."/>
            <person name="Ji P."/>
            <person name="Bell-Sakyi L."/>
            <person name="Cui X.M."/>
            <person name="Yuan T.T."/>
            <person name="Jiang B.G."/>
            <person name="Yang W.F."/>
            <person name="Lam T.T."/>
            <person name="Chang Q.C."/>
            <person name="Ding S.J."/>
            <person name="Wang X.J."/>
            <person name="Zhu J.G."/>
            <person name="Ruan X.D."/>
            <person name="Zhao L."/>
            <person name="Wei J.T."/>
            <person name="Ye R.Z."/>
            <person name="Que T.C."/>
            <person name="Du C.H."/>
            <person name="Zhou Y.H."/>
            <person name="Cheng J.X."/>
            <person name="Dai P.F."/>
            <person name="Guo W.B."/>
            <person name="Han X.H."/>
            <person name="Huang E.J."/>
            <person name="Li L.F."/>
            <person name="Wei W."/>
            <person name="Gao Y.C."/>
            <person name="Liu J.Z."/>
            <person name="Shao H.Z."/>
            <person name="Wang X."/>
            <person name="Wang C.C."/>
            <person name="Yang T.C."/>
            <person name="Huo Q.B."/>
            <person name="Li W."/>
            <person name="Chen H.Y."/>
            <person name="Chen S.E."/>
            <person name="Zhou L.G."/>
            <person name="Ni X.B."/>
            <person name="Tian J.H."/>
            <person name="Sheng Y."/>
            <person name="Liu T."/>
            <person name="Pan Y.S."/>
            <person name="Xia L.Y."/>
            <person name="Li J."/>
            <person name="Zhao F."/>
            <person name="Cao W.C."/>
        </authorList>
    </citation>
    <scope>NUCLEOTIDE SEQUENCE</scope>
    <source>
        <strain evidence="11">Rsan-2018</strain>
    </source>
</reference>
<comment type="cofactor">
    <cofactor evidence="1">
        <name>Zn(2+)</name>
        <dbReference type="ChEBI" id="CHEBI:29105"/>
    </cofactor>
</comment>
<evidence type="ECO:0000256" key="7">
    <source>
        <dbReference type="ARBA" id="ARBA00023049"/>
    </source>
</evidence>
<comment type="similarity">
    <text evidence="2">Belongs to the peptidase M13 family.</text>
</comment>
<keyword evidence="8" id="KW-1133">Transmembrane helix</keyword>
<organism evidence="11 12">
    <name type="scientific">Rhipicephalus sanguineus</name>
    <name type="common">Brown dog tick</name>
    <name type="synonym">Ixodes sanguineus</name>
    <dbReference type="NCBI Taxonomy" id="34632"/>
    <lineage>
        <taxon>Eukaryota</taxon>
        <taxon>Metazoa</taxon>
        <taxon>Ecdysozoa</taxon>
        <taxon>Arthropoda</taxon>
        <taxon>Chelicerata</taxon>
        <taxon>Arachnida</taxon>
        <taxon>Acari</taxon>
        <taxon>Parasitiformes</taxon>
        <taxon>Ixodida</taxon>
        <taxon>Ixodoidea</taxon>
        <taxon>Ixodidae</taxon>
        <taxon>Rhipicephalinae</taxon>
        <taxon>Rhipicephalus</taxon>
        <taxon>Rhipicephalus</taxon>
    </lineage>
</organism>
<dbReference type="PANTHER" id="PTHR11733:SF241">
    <property type="entry name" value="GH26575P-RELATED"/>
    <property type="match status" value="1"/>
</dbReference>
<keyword evidence="7" id="KW-0482">Metalloprotease</keyword>
<dbReference type="InterPro" id="IPR024079">
    <property type="entry name" value="MetalloPept_cat_dom_sf"/>
</dbReference>
<dbReference type="Gene3D" id="1.10.1380.10">
    <property type="entry name" value="Neutral endopeptidase , domain2"/>
    <property type="match status" value="1"/>
</dbReference>
<dbReference type="InterPro" id="IPR018497">
    <property type="entry name" value="Peptidase_M13_C"/>
</dbReference>
<dbReference type="GO" id="GO:0016485">
    <property type="term" value="P:protein processing"/>
    <property type="evidence" value="ECO:0007669"/>
    <property type="project" value="TreeGrafter"/>
</dbReference>
<sequence length="783" mass="89360">MRDQRAPLAGLERRPLSVRRFSARDLLSLPVVGSLALILLIVLVVVCSHLRFSEDGAIDSTKKGAAARLQPENNRNLFVTVVPAPSDECESQVCLWNRDYLFRFGYSNIRPCEDFYEHVCDAFLYKRAGFGQEPYPQLSTGQLLLDVDMFFKRFLAIKGRYPRSIESNFLVQAMWVHEKCKAAHVTADTLPAWMKILESLELSGWPYTRFSGDLVKLVSTGDRYLMLETLFRVNVLRAVGGQSTSQIVLKAPVTYLRRCVSLSRPNSTKRYLETLVRALSLYRNATMGEIAGKQISRLELALENLTSIDTMTEEYSVKDLWSIDMLPKSDRWDWLSYMRMLFKTETRVVGTTFMYVEDPSFFSRVSTIFDTDNYQTAIANYVGFKAMVTFSPFLPSDYRLLYEFSHGYNIQHIDAQLATCSFLLEKMYRYGVGVAAKLTSSKEFASVYRTHNDDQFAALFNETRTVVRDLLQSGRSWFSREDIKTVQRKLDAMALVFGTQANFVQYEGYRQTPALALDSKSSVLDTVFSIFSYASSTYWDALAAGGAVRTTAAYDNVYTTSIFNWGSEYQPTNNLVFVPNGVVGFLGTISNKIPFQLYPAVLAHVVRPVLSALVRSNSLFDERMVPRKWWSSESVGAYENVTQCLWRQYEAAGRSDEGSGADSRSSGRFSTARLESDFLDNAVLRPLYELYERALERYNATRMYYRLPEWRVTSKELFFYNYASAFCDGADKATRKLQRSLAMTPAKLRVNVPLSNFPPFLKTFSCPKKNTQLPRCEVWQGFD</sequence>
<dbReference type="Pfam" id="PF01431">
    <property type="entry name" value="Peptidase_M13"/>
    <property type="match status" value="1"/>
</dbReference>
<dbReference type="InterPro" id="IPR042089">
    <property type="entry name" value="Peptidase_M13_dom_2"/>
</dbReference>
<feature type="transmembrane region" description="Helical" evidence="8">
    <location>
        <begin position="26"/>
        <end position="46"/>
    </location>
</feature>
<keyword evidence="4" id="KW-0479">Metal-binding</keyword>
<name>A0A9D4PVF2_RHISA</name>
<keyword evidence="6" id="KW-0862">Zinc</keyword>
<evidence type="ECO:0000256" key="5">
    <source>
        <dbReference type="ARBA" id="ARBA00022801"/>
    </source>
</evidence>
<dbReference type="Proteomes" id="UP000821837">
    <property type="component" value="Unassembled WGS sequence"/>
</dbReference>
<comment type="caution">
    <text evidence="11">The sequence shown here is derived from an EMBL/GenBank/DDBJ whole genome shotgun (WGS) entry which is preliminary data.</text>
</comment>
<feature type="domain" description="Peptidase M13 N-terminal" evidence="10">
    <location>
        <begin position="111"/>
        <end position="498"/>
    </location>
</feature>
<dbReference type="InterPro" id="IPR000718">
    <property type="entry name" value="Peptidase_M13"/>
</dbReference>
<evidence type="ECO:0000256" key="4">
    <source>
        <dbReference type="ARBA" id="ARBA00022723"/>
    </source>
</evidence>
<dbReference type="AlphaFoldDB" id="A0A9D4PVF2"/>
<evidence type="ECO:0000313" key="11">
    <source>
        <dbReference type="EMBL" id="KAH7956470.1"/>
    </source>
</evidence>
<keyword evidence="8" id="KW-0812">Transmembrane</keyword>
<keyword evidence="5" id="KW-0378">Hydrolase</keyword>
<dbReference type="PROSITE" id="PS51885">
    <property type="entry name" value="NEPRILYSIN"/>
    <property type="match status" value="1"/>
</dbReference>
<proteinExistence type="inferred from homology"/>
<accession>A0A9D4PVF2</accession>
<evidence type="ECO:0000256" key="3">
    <source>
        <dbReference type="ARBA" id="ARBA00022670"/>
    </source>
</evidence>
<dbReference type="InterPro" id="IPR008753">
    <property type="entry name" value="Peptidase_M13_N"/>
</dbReference>
<dbReference type="GO" id="GO:0004222">
    <property type="term" value="F:metalloendopeptidase activity"/>
    <property type="evidence" value="ECO:0007669"/>
    <property type="project" value="InterPro"/>
</dbReference>
<evidence type="ECO:0000256" key="6">
    <source>
        <dbReference type="ARBA" id="ARBA00022833"/>
    </source>
</evidence>
<keyword evidence="3" id="KW-0645">Protease</keyword>
<evidence type="ECO:0000259" key="10">
    <source>
        <dbReference type="Pfam" id="PF05649"/>
    </source>
</evidence>
<dbReference type="Gene3D" id="3.40.390.10">
    <property type="entry name" value="Collagenase (Catalytic Domain)"/>
    <property type="match status" value="1"/>
</dbReference>
<protein>
    <submittedName>
        <fullName evidence="11">Uncharacterized protein</fullName>
    </submittedName>
</protein>
<evidence type="ECO:0000256" key="8">
    <source>
        <dbReference type="SAM" id="Phobius"/>
    </source>
</evidence>
<dbReference type="Pfam" id="PF05649">
    <property type="entry name" value="Peptidase_M13_N"/>
    <property type="match status" value="1"/>
</dbReference>
<gene>
    <name evidence="11" type="ORF">HPB52_010004</name>
</gene>
<dbReference type="VEuPathDB" id="VectorBase:RSAN_031247"/>
<dbReference type="SUPFAM" id="SSF55486">
    <property type="entry name" value="Metalloproteases ('zincins'), catalytic domain"/>
    <property type="match status" value="1"/>
</dbReference>
<feature type="domain" description="Peptidase M13 C-terminal" evidence="9">
    <location>
        <begin position="569"/>
        <end position="772"/>
    </location>
</feature>
<evidence type="ECO:0000313" key="12">
    <source>
        <dbReference type="Proteomes" id="UP000821837"/>
    </source>
</evidence>
<evidence type="ECO:0000256" key="2">
    <source>
        <dbReference type="ARBA" id="ARBA00007357"/>
    </source>
</evidence>
<dbReference type="PANTHER" id="PTHR11733">
    <property type="entry name" value="ZINC METALLOPROTEASE FAMILY M13 NEPRILYSIN-RELATED"/>
    <property type="match status" value="1"/>
</dbReference>
<dbReference type="EMBL" id="JABSTV010001250">
    <property type="protein sequence ID" value="KAH7956470.1"/>
    <property type="molecule type" value="Genomic_DNA"/>
</dbReference>
<reference evidence="11" key="2">
    <citation type="submission" date="2021-09" db="EMBL/GenBank/DDBJ databases">
        <authorList>
            <person name="Jia N."/>
            <person name="Wang J."/>
            <person name="Shi W."/>
            <person name="Du L."/>
            <person name="Sun Y."/>
            <person name="Zhan W."/>
            <person name="Jiang J."/>
            <person name="Wang Q."/>
            <person name="Zhang B."/>
            <person name="Ji P."/>
            <person name="Sakyi L.B."/>
            <person name="Cui X."/>
            <person name="Yuan T."/>
            <person name="Jiang B."/>
            <person name="Yang W."/>
            <person name="Lam T.T.-Y."/>
            <person name="Chang Q."/>
            <person name="Ding S."/>
            <person name="Wang X."/>
            <person name="Zhu J."/>
            <person name="Ruan X."/>
            <person name="Zhao L."/>
            <person name="Wei J."/>
            <person name="Que T."/>
            <person name="Du C."/>
            <person name="Cheng J."/>
            <person name="Dai P."/>
            <person name="Han X."/>
            <person name="Huang E."/>
            <person name="Gao Y."/>
            <person name="Liu J."/>
            <person name="Shao H."/>
            <person name="Ye R."/>
            <person name="Li L."/>
            <person name="Wei W."/>
            <person name="Wang X."/>
            <person name="Wang C."/>
            <person name="Huo Q."/>
            <person name="Li W."/>
            <person name="Guo W."/>
            <person name="Chen H."/>
            <person name="Chen S."/>
            <person name="Zhou L."/>
            <person name="Zhou L."/>
            <person name="Ni X."/>
            <person name="Tian J."/>
            <person name="Zhou Y."/>
            <person name="Sheng Y."/>
            <person name="Liu T."/>
            <person name="Pan Y."/>
            <person name="Xia L."/>
            <person name="Li J."/>
            <person name="Zhao F."/>
            <person name="Cao W."/>
        </authorList>
    </citation>
    <scope>NUCLEOTIDE SEQUENCE</scope>
    <source>
        <strain evidence="11">Rsan-2018</strain>
        <tissue evidence="11">Larvae</tissue>
    </source>
</reference>
<keyword evidence="12" id="KW-1185">Reference proteome</keyword>
<keyword evidence="8" id="KW-0472">Membrane</keyword>
<dbReference type="GO" id="GO:0046872">
    <property type="term" value="F:metal ion binding"/>
    <property type="evidence" value="ECO:0007669"/>
    <property type="project" value="UniProtKB-KW"/>
</dbReference>
<evidence type="ECO:0000259" key="9">
    <source>
        <dbReference type="Pfam" id="PF01431"/>
    </source>
</evidence>